<dbReference type="GO" id="GO:0004140">
    <property type="term" value="F:dephospho-CoA kinase activity"/>
    <property type="evidence" value="ECO:0007669"/>
    <property type="project" value="UniProtKB-UniRule"/>
</dbReference>
<evidence type="ECO:0000256" key="6">
    <source>
        <dbReference type="NCBIfam" id="TIGR00152"/>
    </source>
</evidence>
<evidence type="ECO:0000256" key="5">
    <source>
        <dbReference type="HAMAP-Rule" id="MF_00376"/>
    </source>
</evidence>
<dbReference type="PROSITE" id="PS51219">
    <property type="entry name" value="DPCK"/>
    <property type="match status" value="1"/>
</dbReference>
<dbReference type="GO" id="GO:0005524">
    <property type="term" value="F:ATP binding"/>
    <property type="evidence" value="ECO:0007669"/>
    <property type="project" value="UniProtKB-UniRule"/>
</dbReference>
<protein>
    <recommendedName>
        <fullName evidence="5 6">Dephospho-CoA kinase</fullName>
        <ecNumber evidence="5 6">2.7.1.24</ecNumber>
    </recommendedName>
    <alternativeName>
        <fullName evidence="5">Dephosphocoenzyme A kinase</fullName>
    </alternativeName>
</protein>
<dbReference type="HAMAP" id="MF_00376">
    <property type="entry name" value="Dephospho_CoA_kinase"/>
    <property type="match status" value="1"/>
</dbReference>
<dbReference type="NCBIfam" id="TIGR00152">
    <property type="entry name" value="dephospho-CoA kinase"/>
    <property type="match status" value="1"/>
</dbReference>
<dbReference type="InterPro" id="IPR027417">
    <property type="entry name" value="P-loop_NTPase"/>
</dbReference>
<feature type="binding site" evidence="5">
    <location>
        <begin position="12"/>
        <end position="17"/>
    </location>
    <ligand>
        <name>ATP</name>
        <dbReference type="ChEBI" id="CHEBI:30616"/>
    </ligand>
</feature>
<comment type="caution">
    <text evidence="7">The sequence shown here is derived from an EMBL/GenBank/DDBJ whole genome shotgun (WGS) entry which is preliminary data.</text>
</comment>
<dbReference type="Gene3D" id="3.40.50.300">
    <property type="entry name" value="P-loop containing nucleotide triphosphate hydrolases"/>
    <property type="match status" value="1"/>
</dbReference>
<evidence type="ECO:0000256" key="4">
    <source>
        <dbReference type="ARBA" id="ARBA00022993"/>
    </source>
</evidence>
<comment type="subcellular location">
    <subcellularLocation>
        <location evidence="5">Cytoplasm</location>
    </subcellularLocation>
</comment>
<keyword evidence="4 5" id="KW-0173">Coenzyme A biosynthesis</keyword>
<dbReference type="GO" id="GO:0005737">
    <property type="term" value="C:cytoplasm"/>
    <property type="evidence" value="ECO:0007669"/>
    <property type="project" value="UniProtKB-SubCell"/>
</dbReference>
<evidence type="ECO:0000256" key="2">
    <source>
        <dbReference type="ARBA" id="ARBA00022741"/>
    </source>
</evidence>
<dbReference type="RefSeq" id="WP_161350212.1">
    <property type="nucleotide sequence ID" value="NZ_WTUX01000006.1"/>
</dbReference>
<organism evidence="7 8">
    <name type="scientific">Maritimibacter harenae</name>
    <dbReference type="NCBI Taxonomy" id="2606218"/>
    <lineage>
        <taxon>Bacteria</taxon>
        <taxon>Pseudomonadati</taxon>
        <taxon>Pseudomonadota</taxon>
        <taxon>Alphaproteobacteria</taxon>
        <taxon>Rhodobacterales</taxon>
        <taxon>Roseobacteraceae</taxon>
        <taxon>Maritimibacter</taxon>
    </lineage>
</organism>
<comment type="catalytic activity">
    <reaction evidence="5">
        <text>3'-dephospho-CoA + ATP = ADP + CoA + H(+)</text>
        <dbReference type="Rhea" id="RHEA:18245"/>
        <dbReference type="ChEBI" id="CHEBI:15378"/>
        <dbReference type="ChEBI" id="CHEBI:30616"/>
        <dbReference type="ChEBI" id="CHEBI:57287"/>
        <dbReference type="ChEBI" id="CHEBI:57328"/>
        <dbReference type="ChEBI" id="CHEBI:456216"/>
        <dbReference type="EC" id="2.7.1.24"/>
    </reaction>
</comment>
<keyword evidence="5" id="KW-0963">Cytoplasm</keyword>
<accession>A0A845LZ84</accession>
<dbReference type="Pfam" id="PF01121">
    <property type="entry name" value="CoaE"/>
    <property type="match status" value="1"/>
</dbReference>
<evidence type="ECO:0000313" key="8">
    <source>
        <dbReference type="Proteomes" id="UP000467322"/>
    </source>
</evidence>
<dbReference type="AlphaFoldDB" id="A0A845LZ84"/>
<comment type="similarity">
    <text evidence="1 5">Belongs to the CoaE family.</text>
</comment>
<evidence type="ECO:0000256" key="3">
    <source>
        <dbReference type="ARBA" id="ARBA00022840"/>
    </source>
</evidence>
<gene>
    <name evidence="5" type="primary">coaE</name>
    <name evidence="7" type="ORF">GQE99_03585</name>
</gene>
<dbReference type="CDD" id="cd02022">
    <property type="entry name" value="DPCK"/>
    <property type="match status" value="1"/>
</dbReference>
<keyword evidence="3 5" id="KW-0067">ATP-binding</keyword>
<dbReference type="InterPro" id="IPR001977">
    <property type="entry name" value="Depp_CoAkinase"/>
</dbReference>
<proteinExistence type="inferred from homology"/>
<sequence>MTFIIGLTGSIGMGKSTTAQMFADEGVPVWDADAAVHRLYAKDGPAVDPIRALRPEAVNREGVDRTALKAWIGEDPEALGQIEAIVHPLVARDRQDFLANTTSDIVVLDIPLLFETGGNAAMDAVVVVSAPEEVQRERVLARGTMDEATFEGIKAKQTPDEEKRRRADYVIETTTLDQARAQVQSVLKTIRESLANA</sequence>
<evidence type="ECO:0000256" key="1">
    <source>
        <dbReference type="ARBA" id="ARBA00009018"/>
    </source>
</evidence>
<dbReference type="EC" id="2.7.1.24" evidence="5 6"/>
<evidence type="ECO:0000313" key="7">
    <source>
        <dbReference type="EMBL" id="MZR12099.1"/>
    </source>
</evidence>
<keyword evidence="5 7" id="KW-0808">Transferase</keyword>
<comment type="function">
    <text evidence="5">Catalyzes the phosphorylation of the 3'-hydroxyl group of dephosphocoenzyme A to form coenzyme A.</text>
</comment>
<keyword evidence="5 7" id="KW-0418">Kinase</keyword>
<dbReference type="UniPathway" id="UPA00241">
    <property type="reaction ID" value="UER00356"/>
</dbReference>
<dbReference type="PANTHER" id="PTHR10695:SF46">
    <property type="entry name" value="BIFUNCTIONAL COENZYME A SYNTHASE-RELATED"/>
    <property type="match status" value="1"/>
</dbReference>
<keyword evidence="8" id="KW-1185">Reference proteome</keyword>
<dbReference type="SUPFAM" id="SSF52540">
    <property type="entry name" value="P-loop containing nucleoside triphosphate hydrolases"/>
    <property type="match status" value="1"/>
</dbReference>
<reference evidence="7 8" key="1">
    <citation type="submission" date="2019-12" db="EMBL/GenBank/DDBJ databases">
        <title>Maritimibacter sp. nov. sp. isolated from sea sand.</title>
        <authorList>
            <person name="Kim J."/>
            <person name="Jeong S.E."/>
            <person name="Jung H.S."/>
            <person name="Jeon C.O."/>
        </authorList>
    </citation>
    <scope>NUCLEOTIDE SEQUENCE [LARGE SCALE GENOMIC DNA]</scope>
    <source>
        <strain evidence="7 8">DP07</strain>
    </source>
</reference>
<dbReference type="PANTHER" id="PTHR10695">
    <property type="entry name" value="DEPHOSPHO-COA KINASE-RELATED"/>
    <property type="match status" value="1"/>
</dbReference>
<dbReference type="EMBL" id="WTUX01000006">
    <property type="protein sequence ID" value="MZR12099.1"/>
    <property type="molecule type" value="Genomic_DNA"/>
</dbReference>
<dbReference type="GO" id="GO:0015937">
    <property type="term" value="P:coenzyme A biosynthetic process"/>
    <property type="evidence" value="ECO:0007669"/>
    <property type="project" value="UniProtKB-UniRule"/>
</dbReference>
<name>A0A845LZ84_9RHOB</name>
<comment type="pathway">
    <text evidence="5">Cofactor biosynthesis; coenzyme A biosynthesis; CoA from (R)-pantothenate: step 5/5.</text>
</comment>
<dbReference type="Proteomes" id="UP000467322">
    <property type="component" value="Unassembled WGS sequence"/>
</dbReference>
<keyword evidence="2 5" id="KW-0547">Nucleotide-binding</keyword>